<feature type="signal peptide" evidence="1">
    <location>
        <begin position="1"/>
        <end position="24"/>
    </location>
</feature>
<evidence type="ECO:0000313" key="3">
    <source>
        <dbReference type="Proteomes" id="UP000593562"/>
    </source>
</evidence>
<protein>
    <recommendedName>
        <fullName evidence="4">Organ-specific protein P4-like</fullName>
    </recommendedName>
</protein>
<dbReference type="FunCoup" id="A0A7J7DY64">
    <property type="interactions" value="13"/>
</dbReference>
<dbReference type="InParanoid" id="A0A7J7DY64"/>
<name>A0A7J7DY64_TRIWF</name>
<dbReference type="InterPro" id="IPR024489">
    <property type="entry name" value="Organ_specific_prot"/>
</dbReference>
<gene>
    <name evidence="2" type="ORF">HS088_TW02G00124</name>
</gene>
<dbReference type="OrthoDB" id="1734141at2759"/>
<dbReference type="EMBL" id="JAAARO010000002">
    <property type="protein sequence ID" value="KAF5751114.1"/>
    <property type="molecule type" value="Genomic_DNA"/>
</dbReference>
<comment type="caution">
    <text evidence="2">The sequence shown here is derived from an EMBL/GenBank/DDBJ whole genome shotgun (WGS) entry which is preliminary data.</text>
</comment>
<feature type="chain" id="PRO_5029677065" description="Organ-specific protein P4-like" evidence="1">
    <location>
        <begin position="25"/>
        <end position="115"/>
    </location>
</feature>
<dbReference type="AlphaFoldDB" id="A0A7J7DY64"/>
<evidence type="ECO:0008006" key="4">
    <source>
        <dbReference type="Google" id="ProtNLM"/>
    </source>
</evidence>
<dbReference type="Proteomes" id="UP000593562">
    <property type="component" value="Unassembled WGS sequence"/>
</dbReference>
<reference evidence="2 3" key="1">
    <citation type="journal article" date="2020" name="Nat. Commun.">
        <title>Genome of Tripterygium wilfordii and identification of cytochrome P450 involved in triptolide biosynthesis.</title>
        <authorList>
            <person name="Tu L."/>
            <person name="Su P."/>
            <person name="Zhang Z."/>
            <person name="Gao L."/>
            <person name="Wang J."/>
            <person name="Hu T."/>
            <person name="Zhou J."/>
            <person name="Zhang Y."/>
            <person name="Zhao Y."/>
            <person name="Liu Y."/>
            <person name="Song Y."/>
            <person name="Tong Y."/>
            <person name="Lu Y."/>
            <person name="Yang J."/>
            <person name="Xu C."/>
            <person name="Jia M."/>
            <person name="Peters R.J."/>
            <person name="Huang L."/>
            <person name="Gao W."/>
        </authorList>
    </citation>
    <scope>NUCLEOTIDE SEQUENCE [LARGE SCALE GENOMIC DNA]</scope>
    <source>
        <strain evidence="3">cv. XIE 37</strain>
        <tissue evidence="2">Leaf</tissue>
    </source>
</reference>
<evidence type="ECO:0000313" key="2">
    <source>
        <dbReference type="EMBL" id="KAF5751114.1"/>
    </source>
</evidence>
<dbReference type="PANTHER" id="PTHR33731:SF17">
    <property type="entry name" value="ORGAN-SPECIFIC PROTEIN P4-LIKE"/>
    <property type="match status" value="1"/>
</dbReference>
<sequence length="115" mass="13499">MKPISLFFLLLLLCLLSIGTISHGRKEAGDYWKSIMKDQPMPDSIKSLYFQQNPRIPLSDKENANKFVKDFDVGRNAIIYHSRRWDDHNVEKVHIKDYKPKLMKEEKVSVEYGSK</sequence>
<evidence type="ECO:0000256" key="1">
    <source>
        <dbReference type="SAM" id="SignalP"/>
    </source>
</evidence>
<keyword evidence="3" id="KW-1185">Reference proteome</keyword>
<accession>A0A7J7DY64</accession>
<keyword evidence="1" id="KW-0732">Signal</keyword>
<dbReference type="Pfam" id="PF10950">
    <property type="entry name" value="Organ_specific"/>
    <property type="match status" value="1"/>
</dbReference>
<proteinExistence type="predicted"/>
<organism evidence="2 3">
    <name type="scientific">Tripterygium wilfordii</name>
    <name type="common">Thunder God vine</name>
    <dbReference type="NCBI Taxonomy" id="458696"/>
    <lineage>
        <taxon>Eukaryota</taxon>
        <taxon>Viridiplantae</taxon>
        <taxon>Streptophyta</taxon>
        <taxon>Embryophyta</taxon>
        <taxon>Tracheophyta</taxon>
        <taxon>Spermatophyta</taxon>
        <taxon>Magnoliopsida</taxon>
        <taxon>eudicotyledons</taxon>
        <taxon>Gunneridae</taxon>
        <taxon>Pentapetalae</taxon>
        <taxon>rosids</taxon>
        <taxon>fabids</taxon>
        <taxon>Celastrales</taxon>
        <taxon>Celastraceae</taxon>
        <taxon>Tripterygium</taxon>
    </lineage>
</organism>
<dbReference type="PANTHER" id="PTHR33731">
    <property type="entry name" value="PROTEIN, PUTATIVE-RELATED"/>
    <property type="match status" value="1"/>
</dbReference>